<keyword evidence="2" id="KW-1185">Reference proteome</keyword>
<dbReference type="STRING" id="94130.A0A2Z6QTP9"/>
<gene>
    <name evidence="1" type="ORF">RclHR1_19340001</name>
</gene>
<organism evidence="1 2">
    <name type="scientific">Rhizophagus clarus</name>
    <dbReference type="NCBI Taxonomy" id="94130"/>
    <lineage>
        <taxon>Eukaryota</taxon>
        <taxon>Fungi</taxon>
        <taxon>Fungi incertae sedis</taxon>
        <taxon>Mucoromycota</taxon>
        <taxon>Glomeromycotina</taxon>
        <taxon>Glomeromycetes</taxon>
        <taxon>Glomerales</taxon>
        <taxon>Glomeraceae</taxon>
        <taxon>Rhizophagus</taxon>
    </lineage>
</organism>
<accession>A0A2Z6QTP9</accession>
<dbReference type="AlphaFoldDB" id="A0A2Z6QTP9"/>
<sequence>MKTVTLYLIPEWIPYNNLKNINYLTKGRCSEIYTAIWIKGHFNEWNSNKQQLEDTMVNAKSHLIISNKWSNIVKCFGLTKDPSNGNYILVMNKLNMDLRKYLQQNHNQLTWKKRIQITDNIIEALLSSG</sequence>
<evidence type="ECO:0000313" key="2">
    <source>
        <dbReference type="Proteomes" id="UP000247702"/>
    </source>
</evidence>
<name>A0A2Z6QTP9_9GLOM</name>
<dbReference type="SUPFAM" id="SSF56112">
    <property type="entry name" value="Protein kinase-like (PK-like)"/>
    <property type="match status" value="1"/>
</dbReference>
<evidence type="ECO:0000313" key="1">
    <source>
        <dbReference type="EMBL" id="GBB91902.1"/>
    </source>
</evidence>
<protein>
    <submittedName>
        <fullName evidence="1">Uncharacterized protein</fullName>
    </submittedName>
</protein>
<dbReference type="Proteomes" id="UP000247702">
    <property type="component" value="Unassembled WGS sequence"/>
</dbReference>
<proteinExistence type="predicted"/>
<reference evidence="1 2" key="1">
    <citation type="submission" date="2017-11" db="EMBL/GenBank/DDBJ databases">
        <title>The genome of Rhizophagus clarus HR1 reveals common genetic basis of auxotrophy among arbuscular mycorrhizal fungi.</title>
        <authorList>
            <person name="Kobayashi Y."/>
        </authorList>
    </citation>
    <scope>NUCLEOTIDE SEQUENCE [LARGE SCALE GENOMIC DNA]</scope>
    <source>
        <strain evidence="1 2">HR1</strain>
    </source>
</reference>
<dbReference type="InterPro" id="IPR011009">
    <property type="entry name" value="Kinase-like_dom_sf"/>
</dbReference>
<comment type="caution">
    <text evidence="1">The sequence shown here is derived from an EMBL/GenBank/DDBJ whole genome shotgun (WGS) entry which is preliminary data.</text>
</comment>
<dbReference type="Gene3D" id="1.10.510.10">
    <property type="entry name" value="Transferase(Phosphotransferase) domain 1"/>
    <property type="match status" value="1"/>
</dbReference>
<dbReference type="EMBL" id="BEXD01001040">
    <property type="protein sequence ID" value="GBB91902.1"/>
    <property type="molecule type" value="Genomic_DNA"/>
</dbReference>